<dbReference type="PANTHER" id="PTHR31394">
    <property type="entry name" value="TRANSMEMBRANE PROTEIN 199"/>
    <property type="match status" value="1"/>
</dbReference>
<dbReference type="EMBL" id="ML002330">
    <property type="protein sequence ID" value="RKP38787.1"/>
    <property type="molecule type" value="Genomic_DNA"/>
</dbReference>
<evidence type="ECO:0000313" key="7">
    <source>
        <dbReference type="EMBL" id="RKP38787.1"/>
    </source>
</evidence>
<evidence type="ECO:0000256" key="5">
    <source>
        <dbReference type="ARBA" id="ARBA00023136"/>
    </source>
</evidence>
<dbReference type="GO" id="GO:0005789">
    <property type="term" value="C:endoplasmic reticulum membrane"/>
    <property type="evidence" value="ECO:0007669"/>
    <property type="project" value="UniProtKB-SubCell"/>
</dbReference>
<proteinExistence type="predicted"/>
<keyword evidence="5 6" id="KW-0472">Membrane</keyword>
<evidence type="ECO:0000313" key="8">
    <source>
        <dbReference type="Proteomes" id="UP000268162"/>
    </source>
</evidence>
<dbReference type="GO" id="GO:0070072">
    <property type="term" value="P:vacuolar proton-transporting V-type ATPase complex assembly"/>
    <property type="evidence" value="ECO:0007669"/>
    <property type="project" value="InterPro"/>
</dbReference>
<accession>A0A4P9ZYN3</accession>
<dbReference type="Proteomes" id="UP000268162">
    <property type="component" value="Unassembled WGS sequence"/>
</dbReference>
<dbReference type="Pfam" id="PF11712">
    <property type="entry name" value="Vma12"/>
    <property type="match status" value="1"/>
</dbReference>
<name>A0A4P9ZYN3_9FUNG</name>
<reference evidence="8" key="1">
    <citation type="journal article" date="2018" name="Nat. Microbiol.">
        <title>Leveraging single-cell genomics to expand the fungal tree of life.</title>
        <authorList>
            <person name="Ahrendt S.R."/>
            <person name="Quandt C.A."/>
            <person name="Ciobanu D."/>
            <person name="Clum A."/>
            <person name="Salamov A."/>
            <person name="Andreopoulos B."/>
            <person name="Cheng J.F."/>
            <person name="Woyke T."/>
            <person name="Pelin A."/>
            <person name="Henrissat B."/>
            <person name="Reynolds N.K."/>
            <person name="Benny G.L."/>
            <person name="Smith M.E."/>
            <person name="James T.Y."/>
            <person name="Grigoriev I.V."/>
        </authorList>
    </citation>
    <scope>NUCLEOTIDE SEQUENCE [LARGE SCALE GENOMIC DNA]</scope>
    <source>
        <strain evidence="8">RSA 468</strain>
    </source>
</reference>
<dbReference type="InterPro" id="IPR021013">
    <property type="entry name" value="ATPase_Vma12"/>
</dbReference>
<dbReference type="OrthoDB" id="19981at2759"/>
<sequence length="206" mass="23097">MAAVIAQAYDQLELNSKLRNQLEPYRPNPTGTSEADSTPQAISFDLLREALVVVNAELPPPERRRLVNVLRGTSVYIAPKATPKRSPEFVAHLESIRAEIAQKDYLRMVNGVSINEKNRVGSSVAQELKTVNQNLMVIFNILFSMVAVYACIYYTARTMTDDMGLRVLFGLSFSFLVGAAEAWLYTSKMHSVELADQKRGKHELFN</sequence>
<evidence type="ECO:0000256" key="6">
    <source>
        <dbReference type="SAM" id="Phobius"/>
    </source>
</evidence>
<organism evidence="7 8">
    <name type="scientific">Dimargaris cristalligena</name>
    <dbReference type="NCBI Taxonomy" id="215637"/>
    <lineage>
        <taxon>Eukaryota</taxon>
        <taxon>Fungi</taxon>
        <taxon>Fungi incertae sedis</taxon>
        <taxon>Zoopagomycota</taxon>
        <taxon>Kickxellomycotina</taxon>
        <taxon>Dimargaritomycetes</taxon>
        <taxon>Dimargaritales</taxon>
        <taxon>Dimargaritaceae</taxon>
        <taxon>Dimargaris</taxon>
    </lineage>
</organism>
<feature type="transmembrane region" description="Helical" evidence="6">
    <location>
        <begin position="135"/>
        <end position="155"/>
    </location>
</feature>
<keyword evidence="4 6" id="KW-1133">Transmembrane helix</keyword>
<protein>
    <submittedName>
        <fullName evidence="7">Endoplasmic reticulum-based factor for assembly of V-ATPase-domain-containing protein</fullName>
    </submittedName>
</protein>
<feature type="transmembrane region" description="Helical" evidence="6">
    <location>
        <begin position="167"/>
        <end position="185"/>
    </location>
</feature>
<dbReference type="AlphaFoldDB" id="A0A4P9ZYN3"/>
<comment type="subcellular location">
    <subcellularLocation>
        <location evidence="1">Endoplasmic reticulum membrane</location>
        <topology evidence="1">Multi-pass membrane protein</topology>
    </subcellularLocation>
</comment>
<keyword evidence="8" id="KW-1185">Reference proteome</keyword>
<evidence type="ECO:0000256" key="1">
    <source>
        <dbReference type="ARBA" id="ARBA00004477"/>
    </source>
</evidence>
<keyword evidence="3" id="KW-0256">Endoplasmic reticulum</keyword>
<keyword evidence="2 6" id="KW-0812">Transmembrane</keyword>
<dbReference type="PANTHER" id="PTHR31394:SF1">
    <property type="entry name" value="TRANSMEMBRANE PROTEIN 199"/>
    <property type="match status" value="1"/>
</dbReference>
<gene>
    <name evidence="7" type="ORF">BJ085DRAFT_40476</name>
</gene>
<evidence type="ECO:0000256" key="3">
    <source>
        <dbReference type="ARBA" id="ARBA00022824"/>
    </source>
</evidence>
<evidence type="ECO:0000256" key="4">
    <source>
        <dbReference type="ARBA" id="ARBA00022989"/>
    </source>
</evidence>
<evidence type="ECO:0000256" key="2">
    <source>
        <dbReference type="ARBA" id="ARBA00022692"/>
    </source>
</evidence>